<dbReference type="OMA" id="AHDDKDP"/>
<keyword evidence="1" id="KW-0812">Transmembrane</keyword>
<dbReference type="GeneTree" id="ENSGT00940000175914"/>
<reference evidence="2" key="2">
    <citation type="submission" date="2025-08" db="UniProtKB">
        <authorList>
            <consortium name="Ensembl"/>
        </authorList>
    </citation>
    <scope>IDENTIFICATION</scope>
</reference>
<evidence type="ECO:0000313" key="3">
    <source>
        <dbReference type="Proteomes" id="UP000005207"/>
    </source>
</evidence>
<dbReference type="InParanoid" id="A0A669F594"/>
<protein>
    <submittedName>
        <fullName evidence="2">Si:dkey-81h8.1</fullName>
    </submittedName>
</protein>
<keyword evidence="1" id="KW-0472">Membrane</keyword>
<name>A0A669F594_ORENI</name>
<reference evidence="3" key="1">
    <citation type="submission" date="2012-01" db="EMBL/GenBank/DDBJ databases">
        <title>The Genome Sequence of Oreochromis niloticus (Nile Tilapia).</title>
        <authorList>
            <consortium name="Broad Institute Genome Assembly Team"/>
            <consortium name="Broad Institute Sequencing Platform"/>
            <person name="Di Palma F."/>
            <person name="Johnson J."/>
            <person name="Lander E.S."/>
            <person name="Lindblad-Toh K."/>
        </authorList>
    </citation>
    <scope>NUCLEOTIDE SEQUENCE [LARGE SCALE GENOMIC DNA]</scope>
</reference>
<reference evidence="2" key="3">
    <citation type="submission" date="2025-09" db="UniProtKB">
        <authorList>
            <consortium name="Ensembl"/>
        </authorList>
    </citation>
    <scope>IDENTIFICATION</scope>
</reference>
<organism evidence="2 3">
    <name type="scientific">Oreochromis niloticus</name>
    <name type="common">Nile tilapia</name>
    <name type="synonym">Tilapia nilotica</name>
    <dbReference type="NCBI Taxonomy" id="8128"/>
    <lineage>
        <taxon>Eukaryota</taxon>
        <taxon>Metazoa</taxon>
        <taxon>Chordata</taxon>
        <taxon>Craniata</taxon>
        <taxon>Vertebrata</taxon>
        <taxon>Euteleostomi</taxon>
        <taxon>Actinopterygii</taxon>
        <taxon>Neopterygii</taxon>
        <taxon>Teleostei</taxon>
        <taxon>Neoteleostei</taxon>
        <taxon>Acanthomorphata</taxon>
        <taxon>Ovalentaria</taxon>
        <taxon>Cichlomorphae</taxon>
        <taxon>Cichliformes</taxon>
        <taxon>Cichlidae</taxon>
        <taxon>African cichlids</taxon>
        <taxon>Pseudocrenilabrinae</taxon>
        <taxon>Oreochromini</taxon>
        <taxon>Oreochromis</taxon>
    </lineage>
</organism>
<dbReference type="Proteomes" id="UP000005207">
    <property type="component" value="Linkage group LG22"/>
</dbReference>
<evidence type="ECO:0000256" key="1">
    <source>
        <dbReference type="SAM" id="Phobius"/>
    </source>
</evidence>
<feature type="transmembrane region" description="Helical" evidence="1">
    <location>
        <begin position="56"/>
        <end position="76"/>
    </location>
</feature>
<accession>A0A669F594</accession>
<proteinExistence type="predicted"/>
<feature type="transmembrane region" description="Helical" evidence="1">
    <location>
        <begin position="30"/>
        <end position="50"/>
    </location>
</feature>
<sequence>MAHEEKNPLPPAGTLSEGQRQSLFKMEPKTLGAIQIVIGILILCLSASVLQVHEVHFTGDVALFLIVVTVSGSVLVHSGRRPTLFWVCTSHLDSHIQKQP</sequence>
<keyword evidence="1" id="KW-1133">Transmembrane helix</keyword>
<dbReference type="Ensembl" id="ENSONIT00000033667.1">
    <property type="protein sequence ID" value="ENSONIP00000079114.1"/>
    <property type="gene ID" value="ENSONIG00000028827.1"/>
</dbReference>
<evidence type="ECO:0000313" key="2">
    <source>
        <dbReference type="Ensembl" id="ENSONIP00000079114.1"/>
    </source>
</evidence>
<keyword evidence="3" id="KW-1185">Reference proteome</keyword>
<dbReference type="AlphaFoldDB" id="A0A669F594"/>